<sequence length="79" mass="8628">MLHVLIVCALSPAVPDRLIVALRRAKCKNMECLALACGDKAVDGLTHGVLGYHVLGEEKYNFIENLKNPHSCSTILIKV</sequence>
<evidence type="ECO:0000313" key="2">
    <source>
        <dbReference type="Proteomes" id="UP001497512"/>
    </source>
</evidence>
<dbReference type="EMBL" id="OZ019895">
    <property type="protein sequence ID" value="CAK9220009.1"/>
    <property type="molecule type" value="Genomic_DNA"/>
</dbReference>
<gene>
    <name evidence="1" type="ORF">CSSPTR1EN2_LOCUS15078</name>
</gene>
<reference evidence="1" key="1">
    <citation type="submission" date="2024-02" db="EMBL/GenBank/DDBJ databases">
        <authorList>
            <consortium name="ELIXIR-Norway"/>
            <consortium name="Elixir Norway"/>
        </authorList>
    </citation>
    <scope>NUCLEOTIDE SEQUENCE</scope>
</reference>
<accession>A0ABP0UFE0</accession>
<proteinExistence type="predicted"/>
<protein>
    <submittedName>
        <fullName evidence="1">Uncharacterized protein</fullName>
    </submittedName>
</protein>
<dbReference type="SUPFAM" id="SSF52029">
    <property type="entry name" value="GroEL apical domain-like"/>
    <property type="match status" value="1"/>
</dbReference>
<keyword evidence="2" id="KW-1185">Reference proteome</keyword>
<name>A0ABP0UFE0_9BRYO</name>
<dbReference type="Proteomes" id="UP001497512">
    <property type="component" value="Chromosome 3"/>
</dbReference>
<dbReference type="Gene3D" id="3.50.7.10">
    <property type="entry name" value="GroEL"/>
    <property type="match status" value="1"/>
</dbReference>
<organism evidence="1 2">
    <name type="scientific">Sphagnum troendelagicum</name>
    <dbReference type="NCBI Taxonomy" id="128251"/>
    <lineage>
        <taxon>Eukaryota</taxon>
        <taxon>Viridiplantae</taxon>
        <taxon>Streptophyta</taxon>
        <taxon>Embryophyta</taxon>
        <taxon>Bryophyta</taxon>
        <taxon>Sphagnophytina</taxon>
        <taxon>Sphagnopsida</taxon>
        <taxon>Sphagnales</taxon>
        <taxon>Sphagnaceae</taxon>
        <taxon>Sphagnum</taxon>
    </lineage>
</organism>
<dbReference type="InterPro" id="IPR027409">
    <property type="entry name" value="GroEL-like_apical_dom_sf"/>
</dbReference>
<evidence type="ECO:0000313" key="1">
    <source>
        <dbReference type="EMBL" id="CAK9220009.1"/>
    </source>
</evidence>